<dbReference type="Proteomes" id="UP001314170">
    <property type="component" value="Unassembled WGS sequence"/>
</dbReference>
<dbReference type="EMBL" id="CAWUPB010001197">
    <property type="protein sequence ID" value="CAK7355983.1"/>
    <property type="molecule type" value="Genomic_DNA"/>
</dbReference>
<accession>A0AAV1ST44</accession>
<organism evidence="1 2">
    <name type="scientific">Dovyalis caffra</name>
    <dbReference type="NCBI Taxonomy" id="77055"/>
    <lineage>
        <taxon>Eukaryota</taxon>
        <taxon>Viridiplantae</taxon>
        <taxon>Streptophyta</taxon>
        <taxon>Embryophyta</taxon>
        <taxon>Tracheophyta</taxon>
        <taxon>Spermatophyta</taxon>
        <taxon>Magnoliopsida</taxon>
        <taxon>eudicotyledons</taxon>
        <taxon>Gunneridae</taxon>
        <taxon>Pentapetalae</taxon>
        <taxon>rosids</taxon>
        <taxon>fabids</taxon>
        <taxon>Malpighiales</taxon>
        <taxon>Salicaceae</taxon>
        <taxon>Flacourtieae</taxon>
        <taxon>Dovyalis</taxon>
    </lineage>
</organism>
<evidence type="ECO:0000313" key="2">
    <source>
        <dbReference type="Proteomes" id="UP001314170"/>
    </source>
</evidence>
<comment type="caution">
    <text evidence="1">The sequence shown here is derived from an EMBL/GenBank/DDBJ whole genome shotgun (WGS) entry which is preliminary data.</text>
</comment>
<proteinExistence type="predicted"/>
<dbReference type="PANTHER" id="PTHR48248">
    <property type="entry name" value="UVR DOMAIN-CONTAINING PROTEIN"/>
    <property type="match status" value="1"/>
</dbReference>
<reference evidence="1 2" key="1">
    <citation type="submission" date="2024-01" db="EMBL/GenBank/DDBJ databases">
        <authorList>
            <person name="Waweru B."/>
        </authorList>
    </citation>
    <scope>NUCLEOTIDE SEQUENCE [LARGE SCALE GENOMIC DNA]</scope>
</reference>
<evidence type="ECO:0000313" key="1">
    <source>
        <dbReference type="EMBL" id="CAK7355983.1"/>
    </source>
</evidence>
<name>A0AAV1ST44_9ROSI</name>
<sequence length="459" mass="52402">MSDFRGIQNGFSSKKRVKESFRLSVSYFYVGMIEGEKAMKANKKVHFRLEEYGPSVKDGFMGEASLQSSGLSVKDGFVGVAGLQSSGLSVKDGVLDVMGLDGELIKRNGRFFKGKRSDRRWQLVDKKKVTVQRYRWICDLAREIKKEKKLAVLHKKKRDAHTLAVKLGTFLESEDMFEVLDHLYLPVFEGSRLPIISEMESDLNRSWIWCFPTLDPTLKNPTSDLSSTFRCFRPALNTAVYKETAGKYPTFKDMNSSTLGTTVGQLERGLAGNHILGTNSWKEARPKRKRSGKIKSSMKRLKAEMAEIGEQQKRVKKGQMEIREKFKEIELDCDQLKKETFLISEQAGRNQQRLSLMFKIVKARENNNFSEADKLTQSLRLVLPLSSCVRRMPDEAQHGKQYVTICRFKRLSMQPLSISIIDQVSVDIDEREKNGVKPLFVEVFMELCPTSCSSEALER</sequence>
<dbReference type="PANTHER" id="PTHR48248:SF5">
    <property type="entry name" value="UVR DOMAIN-CONTAINING PROTEIN"/>
    <property type="match status" value="1"/>
</dbReference>
<dbReference type="AlphaFoldDB" id="A0AAV1ST44"/>
<protein>
    <submittedName>
        <fullName evidence="1">Uncharacterized protein</fullName>
    </submittedName>
</protein>
<keyword evidence="2" id="KW-1185">Reference proteome</keyword>
<gene>
    <name evidence="1" type="ORF">DCAF_LOCUS26247</name>
</gene>